<name>A0A3R7GZX7_9STRA</name>
<keyword evidence="4" id="KW-1185">Reference proteome</keyword>
<organism evidence="3 4">
    <name type="scientific">Phytophthora kernoviae</name>
    <dbReference type="NCBI Taxonomy" id="325452"/>
    <lineage>
        <taxon>Eukaryota</taxon>
        <taxon>Sar</taxon>
        <taxon>Stramenopiles</taxon>
        <taxon>Oomycota</taxon>
        <taxon>Peronosporomycetes</taxon>
        <taxon>Peronosporales</taxon>
        <taxon>Peronosporaceae</taxon>
        <taxon>Phytophthora</taxon>
    </lineage>
</organism>
<evidence type="ECO:0000256" key="1">
    <source>
        <dbReference type="SAM" id="MobiDB-lite"/>
    </source>
</evidence>
<dbReference type="Proteomes" id="UP000285624">
    <property type="component" value="Unassembled WGS sequence"/>
</dbReference>
<accession>A0A3R7GZX7</accession>
<evidence type="ECO:0000313" key="4">
    <source>
        <dbReference type="Proteomes" id="UP000285624"/>
    </source>
</evidence>
<dbReference type="EMBL" id="MBDN02000110">
    <property type="protein sequence ID" value="RLN80401.1"/>
    <property type="molecule type" value="Genomic_DNA"/>
</dbReference>
<dbReference type="Proteomes" id="UP000285883">
    <property type="component" value="Unassembled WGS sequence"/>
</dbReference>
<reference evidence="4 5" key="1">
    <citation type="submission" date="2018-07" db="EMBL/GenBank/DDBJ databases">
        <title>Genome sequencing of oomycete isolates from Chile give support for New Zealand origin for Phytophthora kernoviae and make available the first Nothophytophthora sp. genome.</title>
        <authorList>
            <person name="Studholme D.J."/>
            <person name="Sanfuentes E."/>
            <person name="Panda P."/>
            <person name="Hill R."/>
            <person name="Sambles C."/>
            <person name="Grant M."/>
            <person name="Williams N.M."/>
            <person name="Mcdougal R.L."/>
        </authorList>
    </citation>
    <scope>NUCLEOTIDE SEQUENCE [LARGE SCALE GENOMIC DNA]</scope>
    <source>
        <strain evidence="2">Chile2</strain>
        <strain evidence="3">Chile4</strain>
    </source>
</reference>
<protein>
    <submittedName>
        <fullName evidence="3">Uncharacterized protein</fullName>
    </submittedName>
</protein>
<evidence type="ECO:0000313" key="5">
    <source>
        <dbReference type="Proteomes" id="UP000285883"/>
    </source>
</evidence>
<evidence type="ECO:0000313" key="2">
    <source>
        <dbReference type="EMBL" id="RLN15171.1"/>
    </source>
</evidence>
<dbReference type="EMBL" id="MAYM02001485">
    <property type="protein sequence ID" value="RLN15171.1"/>
    <property type="molecule type" value="Genomic_DNA"/>
</dbReference>
<feature type="compositionally biased region" description="Low complexity" evidence="1">
    <location>
        <begin position="15"/>
        <end position="35"/>
    </location>
</feature>
<dbReference type="AlphaFoldDB" id="A0A3R7GZX7"/>
<proteinExistence type="predicted"/>
<feature type="region of interest" description="Disordered" evidence="1">
    <location>
        <begin position="15"/>
        <end position="41"/>
    </location>
</feature>
<comment type="caution">
    <text evidence="3">The sequence shown here is derived from an EMBL/GenBank/DDBJ whole genome shotgun (WGS) entry which is preliminary data.</text>
</comment>
<gene>
    <name evidence="2" type="ORF">BBI17_004711</name>
    <name evidence="3" type="ORF">BBO99_00004519</name>
</gene>
<evidence type="ECO:0000313" key="3">
    <source>
        <dbReference type="EMBL" id="RLN80401.1"/>
    </source>
</evidence>
<sequence length="100" mass="10667">MCPRYLSELASFPPRLSVSSEPVSSPPRLSVSSELASSPPRLSVSSELASFPPRLSVSSEPVSPAAVLDTEFWPLQLALSEQASEQGPLEPVLSLSVLYL</sequence>